<accession>A0A378YWS9</accession>
<dbReference type="Proteomes" id="UP000254573">
    <property type="component" value="Unassembled WGS sequence"/>
</dbReference>
<gene>
    <name evidence="1" type="ORF">NCTC13160_04501</name>
</gene>
<proteinExistence type="predicted"/>
<evidence type="ECO:0000313" key="2">
    <source>
        <dbReference type="Proteomes" id="UP000254573"/>
    </source>
</evidence>
<dbReference type="EMBL" id="UGSG01000001">
    <property type="protein sequence ID" value="SUA81635.1"/>
    <property type="molecule type" value="Genomic_DNA"/>
</dbReference>
<evidence type="ECO:0000313" key="1">
    <source>
        <dbReference type="EMBL" id="SUA81635.1"/>
    </source>
</evidence>
<dbReference type="AlphaFoldDB" id="A0A378YWS9"/>
<protein>
    <submittedName>
        <fullName evidence="1">ATP-dependent transcriptional regulator</fullName>
    </submittedName>
</protein>
<sequence>MPRGKMSGGRIAISGFDYQAIVILDQLFDHFDQHPGDARARPEGQDDLDLIWFENCLERRRHVQVKKPRATGQGTLKKQPWRLSEVAAELLPNTLDQLATATSQQAWILGDTVDPQVRRLVEAGSAAANREADLYWSTVHRVARAKILDELSSTKRRSVLKWVFKNPPNVADEARGLLIAAYSKILGAANVSAEVVRRYQEQVVRIDQQLPGVLARIEILDDYGSEAEVGQRFRDRLQREYGLPADVVEHNLFGNFRSFINDIAKRPEETIDRRGFEAQLRSAWPQMSAASEPPDLPAGGVLRPDLTDKLVKPGTATVIEVIGISGSGKTTLAAQAASALGDHDPCRLPIYVRVRADAAFRDVMSGVSFHLLRRGIPELFGLAVESKPADETVIDRLAEICSGLPRPVQLLLDLTEGAASAQFGRDLGRFARALTPGSCRLVVFGQQSSFGALSPVETESAGILAINMRGFRWDEFVSLVGHYHVDADRQTLWEIFNRVTVGRPAGLYAQLAEALARQPSLQAMLAIASRPPEDMVSAAEQSRFDQLAAGVRSAAERLVCFALPFRRSDAEAAFPNENVGAAIKALVSLGLLRTEAEGLLEMHETVRAGLESGIAPAVRQSAHDALAQWYAGEGDTAARIFHLGKADRTAEADFLARETFLQGGAWRSLAGYVTRRALVTAEEIVAVAARPERISDFYLLRSILPECAPEGVDSLFMDILAEQRSRYFSDHEWARPVVEAILTLNPLRFHDLIVFTVSQGANAEERRQGLTWLLIAARDGRRASVPEIVAFAKSQPEDIQRLLLPVLLRDGGRAALMLAFEIFSRSTDDETRRNAPWSGVKLKVDGEEDVLEILAALPKESPSVMIATRSLGFGLIGSLIWTARRQLRPFCVDIIKAEGGDTELKAAAWRVLIYIGHPGFEALVDPLAPGPIPLDYALLGPAFAPTAYDVGRYEALLFNPSAPLSNRQAALTVLLYLNVDFGALRSRLADLPVDPLAGFWNSLFVLLFAKQPFAAGVPILSGELASPSGTSLTPKLLLPSLIAVAEAPWPEVTDLLVQGIRHGDSSIRSASAAGLARRRSRLAAEALRCQYAVETDSKVVPHLAQAITACGPTSTNDLAREFASPDVALWKCFIAMRTRDESFAPQLVKLATDTSVTWLVRRVAIWAAGRLPFAAALQKIAPIVLAEKTPLTIDLNDNLHAHASLSHMLQNGVSELLPEGEAKFVNLIASTLAQQWTDLLAAGGLPSPSEAARWLYSSLMSDLTCPR</sequence>
<reference evidence="1 2" key="1">
    <citation type="submission" date="2018-06" db="EMBL/GenBank/DDBJ databases">
        <authorList>
            <consortium name="Pathogen Informatics"/>
            <person name="Doyle S."/>
        </authorList>
    </citation>
    <scope>NUCLEOTIDE SEQUENCE [LARGE SCALE GENOMIC DNA]</scope>
    <source>
        <strain evidence="1 2">NCTC13160</strain>
    </source>
</reference>
<name>A0A378YWS9_9BURK</name>
<dbReference type="SUPFAM" id="SSF52540">
    <property type="entry name" value="P-loop containing nucleoside triphosphate hydrolases"/>
    <property type="match status" value="1"/>
</dbReference>
<organism evidence="1 2">
    <name type="scientific">Pandoraea pnomenusa</name>
    <dbReference type="NCBI Taxonomy" id="93220"/>
    <lineage>
        <taxon>Bacteria</taxon>
        <taxon>Pseudomonadati</taxon>
        <taxon>Pseudomonadota</taxon>
        <taxon>Betaproteobacteria</taxon>
        <taxon>Burkholderiales</taxon>
        <taxon>Burkholderiaceae</taxon>
        <taxon>Pandoraea</taxon>
    </lineage>
</organism>
<dbReference type="InterPro" id="IPR027417">
    <property type="entry name" value="P-loop_NTPase"/>
</dbReference>